<dbReference type="RefSeq" id="WP_179500409.1">
    <property type="nucleotide sequence ID" value="NZ_JACCAA010000001.1"/>
</dbReference>
<dbReference type="InterPro" id="IPR041581">
    <property type="entry name" value="Glyoxalase_6"/>
</dbReference>
<feature type="region of interest" description="Disordered" evidence="1">
    <location>
        <begin position="125"/>
        <end position="191"/>
    </location>
</feature>
<dbReference type="SUPFAM" id="SSF54593">
    <property type="entry name" value="Glyoxalase/Bleomycin resistance protein/Dihydroxybiphenyl dioxygenase"/>
    <property type="match status" value="1"/>
</dbReference>
<dbReference type="Gene3D" id="3.10.180.10">
    <property type="entry name" value="2,3-Dihydroxybiphenyl 1,2-Dioxygenase, domain 1"/>
    <property type="match status" value="1"/>
</dbReference>
<evidence type="ECO:0000313" key="4">
    <source>
        <dbReference type="Proteomes" id="UP000540656"/>
    </source>
</evidence>
<dbReference type="InterPro" id="IPR029068">
    <property type="entry name" value="Glyas_Bleomycin-R_OHBP_Dase"/>
</dbReference>
<dbReference type="PANTHER" id="PTHR35908:SF1">
    <property type="entry name" value="CONSERVED PROTEIN"/>
    <property type="match status" value="1"/>
</dbReference>
<protein>
    <submittedName>
        <fullName evidence="3">Catechol 2,3-dioxygenase-like lactoylglutathione lyase family enzyme</fullName>
    </submittedName>
</protein>
<comment type="caution">
    <text evidence="3">The sequence shown here is derived from an EMBL/GenBank/DDBJ whole genome shotgun (WGS) entry which is preliminary data.</text>
</comment>
<evidence type="ECO:0000313" key="3">
    <source>
        <dbReference type="EMBL" id="NYG57087.1"/>
    </source>
</evidence>
<feature type="compositionally biased region" description="Polar residues" evidence="1">
    <location>
        <begin position="129"/>
        <end position="141"/>
    </location>
</feature>
<dbReference type="GO" id="GO:0016829">
    <property type="term" value="F:lyase activity"/>
    <property type="evidence" value="ECO:0007669"/>
    <property type="project" value="UniProtKB-KW"/>
</dbReference>
<dbReference type="PANTHER" id="PTHR35908">
    <property type="entry name" value="HYPOTHETICAL FUSION PROTEIN"/>
    <property type="match status" value="1"/>
</dbReference>
<reference evidence="3 4" key="1">
    <citation type="submission" date="2020-07" db="EMBL/GenBank/DDBJ databases">
        <title>Sequencing the genomes of 1000 actinobacteria strains.</title>
        <authorList>
            <person name="Klenk H.-P."/>
        </authorList>
    </citation>
    <scope>NUCLEOTIDE SEQUENCE [LARGE SCALE GENOMIC DNA]</scope>
    <source>
        <strain evidence="3 4">DSM 23819</strain>
    </source>
</reference>
<proteinExistence type="predicted"/>
<dbReference type="Proteomes" id="UP000540656">
    <property type="component" value="Unassembled WGS sequence"/>
</dbReference>
<dbReference type="AlphaFoldDB" id="A0A7Y9UNE3"/>
<accession>A0A7Y9UNE3</accession>
<dbReference type="EMBL" id="JACCAA010000001">
    <property type="protein sequence ID" value="NYG57087.1"/>
    <property type="molecule type" value="Genomic_DNA"/>
</dbReference>
<gene>
    <name evidence="3" type="ORF">BJ980_000010</name>
</gene>
<sequence length="191" mass="21070">MATKEEREIGDLRLATVVVNVRDMERATEFWRRAIGYHPADDQQDGHFRTLVHANRTPIVLQLTDRAPSGPVRVHLDLYTQEQQRHVERLIELGAERVDDWPDREESEGPEVVVLRDPDGNEFCVVDTASGSSESQVSEVTNMRGEPEEISPGDATAGYPTGESGSAQEGTAGPLAPPRHNPPEPGNKSAR</sequence>
<dbReference type="GO" id="GO:0051213">
    <property type="term" value="F:dioxygenase activity"/>
    <property type="evidence" value="ECO:0007669"/>
    <property type="project" value="UniProtKB-KW"/>
</dbReference>
<evidence type="ECO:0000259" key="2">
    <source>
        <dbReference type="PROSITE" id="PS51819"/>
    </source>
</evidence>
<feature type="domain" description="VOC" evidence="2">
    <location>
        <begin position="13"/>
        <end position="128"/>
    </location>
</feature>
<dbReference type="PROSITE" id="PS51819">
    <property type="entry name" value="VOC"/>
    <property type="match status" value="1"/>
</dbReference>
<organism evidence="3 4">
    <name type="scientific">Nocardioides daedukensis</name>
    <dbReference type="NCBI Taxonomy" id="634462"/>
    <lineage>
        <taxon>Bacteria</taxon>
        <taxon>Bacillati</taxon>
        <taxon>Actinomycetota</taxon>
        <taxon>Actinomycetes</taxon>
        <taxon>Propionibacteriales</taxon>
        <taxon>Nocardioidaceae</taxon>
        <taxon>Nocardioides</taxon>
    </lineage>
</organism>
<dbReference type="CDD" id="cd06587">
    <property type="entry name" value="VOC"/>
    <property type="match status" value="1"/>
</dbReference>
<dbReference type="Pfam" id="PF18029">
    <property type="entry name" value="Glyoxalase_6"/>
    <property type="match status" value="1"/>
</dbReference>
<keyword evidence="3" id="KW-0560">Oxidoreductase</keyword>
<dbReference type="InterPro" id="IPR037523">
    <property type="entry name" value="VOC_core"/>
</dbReference>
<keyword evidence="3" id="KW-0223">Dioxygenase</keyword>
<keyword evidence="4" id="KW-1185">Reference proteome</keyword>
<feature type="compositionally biased region" description="Pro residues" evidence="1">
    <location>
        <begin position="175"/>
        <end position="185"/>
    </location>
</feature>
<evidence type="ECO:0000256" key="1">
    <source>
        <dbReference type="SAM" id="MobiDB-lite"/>
    </source>
</evidence>
<keyword evidence="3" id="KW-0456">Lyase</keyword>
<name>A0A7Y9UNE3_9ACTN</name>